<organism evidence="5 6">
    <name type="scientific">Sphingobacterium suaedae</name>
    <dbReference type="NCBI Taxonomy" id="1686402"/>
    <lineage>
        <taxon>Bacteria</taxon>
        <taxon>Pseudomonadati</taxon>
        <taxon>Bacteroidota</taxon>
        <taxon>Sphingobacteriia</taxon>
        <taxon>Sphingobacteriales</taxon>
        <taxon>Sphingobacteriaceae</taxon>
        <taxon>Sphingobacterium</taxon>
    </lineage>
</organism>
<dbReference type="PROSITE" id="PS50005">
    <property type="entry name" value="TPR"/>
    <property type="match status" value="1"/>
</dbReference>
<dbReference type="InterPro" id="IPR051012">
    <property type="entry name" value="CellSynth/LPSAsmb/PSIAsmb"/>
</dbReference>
<proteinExistence type="predicted"/>
<dbReference type="EMBL" id="JBHULR010000015">
    <property type="protein sequence ID" value="MFD2549298.1"/>
    <property type="molecule type" value="Genomic_DNA"/>
</dbReference>
<keyword evidence="4" id="KW-0732">Signal</keyword>
<feature type="repeat" description="TPR" evidence="3">
    <location>
        <begin position="536"/>
        <end position="569"/>
    </location>
</feature>
<protein>
    <submittedName>
        <fullName evidence="5">Tetratricopeptide repeat protein</fullName>
    </submittedName>
</protein>
<evidence type="ECO:0000313" key="5">
    <source>
        <dbReference type="EMBL" id="MFD2549298.1"/>
    </source>
</evidence>
<name>A0ABW5KLX0_9SPHI</name>
<feature type="chain" id="PRO_5045143959" evidence="4">
    <location>
        <begin position="22"/>
        <end position="579"/>
    </location>
</feature>
<dbReference type="Gene3D" id="1.25.40.10">
    <property type="entry name" value="Tetratricopeptide repeat domain"/>
    <property type="match status" value="2"/>
</dbReference>
<evidence type="ECO:0000256" key="2">
    <source>
        <dbReference type="ARBA" id="ARBA00022803"/>
    </source>
</evidence>
<dbReference type="Pfam" id="PF13432">
    <property type="entry name" value="TPR_16"/>
    <property type="match status" value="1"/>
</dbReference>
<reference evidence="6" key="1">
    <citation type="journal article" date="2019" name="Int. J. Syst. Evol. Microbiol.">
        <title>The Global Catalogue of Microorganisms (GCM) 10K type strain sequencing project: providing services to taxonomists for standard genome sequencing and annotation.</title>
        <authorList>
            <consortium name="The Broad Institute Genomics Platform"/>
            <consortium name="The Broad Institute Genome Sequencing Center for Infectious Disease"/>
            <person name="Wu L."/>
            <person name="Ma J."/>
        </authorList>
    </citation>
    <scope>NUCLEOTIDE SEQUENCE [LARGE SCALE GENOMIC DNA]</scope>
    <source>
        <strain evidence="6">KCTC 42662</strain>
    </source>
</reference>
<feature type="signal peptide" evidence="4">
    <location>
        <begin position="1"/>
        <end position="21"/>
    </location>
</feature>
<dbReference type="SMART" id="SM00028">
    <property type="entry name" value="TPR"/>
    <property type="match status" value="3"/>
</dbReference>
<dbReference type="PANTHER" id="PTHR45586">
    <property type="entry name" value="TPR REPEAT-CONTAINING PROTEIN PA4667"/>
    <property type="match status" value="1"/>
</dbReference>
<evidence type="ECO:0000256" key="4">
    <source>
        <dbReference type="SAM" id="SignalP"/>
    </source>
</evidence>
<evidence type="ECO:0000256" key="1">
    <source>
        <dbReference type="ARBA" id="ARBA00022737"/>
    </source>
</evidence>
<comment type="caution">
    <text evidence="5">The sequence shown here is derived from an EMBL/GenBank/DDBJ whole genome shotgun (WGS) entry which is preliminary data.</text>
</comment>
<dbReference type="InterPro" id="IPR019734">
    <property type="entry name" value="TPR_rpt"/>
</dbReference>
<gene>
    <name evidence="5" type="ORF">ACFSR5_16740</name>
</gene>
<evidence type="ECO:0000313" key="6">
    <source>
        <dbReference type="Proteomes" id="UP001597545"/>
    </source>
</evidence>
<dbReference type="PANTHER" id="PTHR45586:SF1">
    <property type="entry name" value="LIPOPOLYSACCHARIDE ASSEMBLY PROTEIN B"/>
    <property type="match status" value="1"/>
</dbReference>
<evidence type="ECO:0000256" key="3">
    <source>
        <dbReference type="PROSITE-ProRule" id="PRU00339"/>
    </source>
</evidence>
<sequence>MTNSKLFLSLLLAGTIGSVSAQSLKDAKEAMTAEQYDKAKDMLQRLVEKKAKDGENYFYLGKIHLINDKVDSAAYVFNQGLTNAPKEQLNNVGLGIVDLMNGNQSAAETKFSTAVAGLGKKDYLPLLYIGEGYIDAPKPDYTKAIEYLTQAKAKNEKDPSILVALGDAYAGLGESSQAFVNYRDAEYMDQSLLAPKIGQALISRRAQAYDVVLEQLTALTQEHPDYAPLYRELAETYYLSSLKAPEDQYREINQKGVENYKKYLSLTGDNSVEAKTRYADFLVYSGNYEELKTVAQELADAPGVDAKVYRYLGYIAYNQDKDYAKAAEYMNTLFSKVQPERLIPRDYLYAGLSNVSAGDETKGFELLKQAIEKQTEEDNLETEIAETAFAKYQDGEVETAVKIFRLPASDPESDYYFDANYFIGLGQYSKGSKIVSPAEGEEVTPELGATKIAAGKPILDEAVKAFGVVVGTTKDDVKKKYLINSLYYKGLSELALDGVMYDPENAKGLFVDSFTQLLEAVKTVQSEDPNLNSYITDANNYLGYFHYLKGDNAKAKTYFQETIKIDPANEFAGQFVDQL</sequence>
<keyword evidence="6" id="KW-1185">Reference proteome</keyword>
<dbReference type="InterPro" id="IPR011990">
    <property type="entry name" value="TPR-like_helical_dom_sf"/>
</dbReference>
<dbReference type="Proteomes" id="UP001597545">
    <property type="component" value="Unassembled WGS sequence"/>
</dbReference>
<accession>A0ABW5KLX0</accession>
<keyword evidence="1" id="KW-0677">Repeat</keyword>
<keyword evidence="2 3" id="KW-0802">TPR repeat</keyword>
<dbReference type="RefSeq" id="WP_380905616.1">
    <property type="nucleotide sequence ID" value="NZ_JBHUEG010000012.1"/>
</dbReference>
<dbReference type="SUPFAM" id="SSF48452">
    <property type="entry name" value="TPR-like"/>
    <property type="match status" value="3"/>
</dbReference>